<comment type="caution">
    <text evidence="2">The sequence shown here is derived from an EMBL/GenBank/DDBJ whole genome shotgun (WGS) entry which is preliminary data.</text>
</comment>
<protein>
    <recommendedName>
        <fullName evidence="4">DUF4352 domain-containing protein</fullName>
    </recommendedName>
</protein>
<keyword evidence="3" id="KW-1185">Reference proteome</keyword>
<organism evidence="2 3">
    <name type="scientific">Microbacterium memoriense</name>
    <dbReference type="NCBI Taxonomy" id="2978350"/>
    <lineage>
        <taxon>Bacteria</taxon>
        <taxon>Bacillati</taxon>
        <taxon>Actinomycetota</taxon>
        <taxon>Actinomycetes</taxon>
        <taxon>Micrococcales</taxon>
        <taxon>Microbacteriaceae</taxon>
        <taxon>Microbacterium</taxon>
    </lineage>
</organism>
<evidence type="ECO:0000313" key="2">
    <source>
        <dbReference type="EMBL" id="MCT9002477.1"/>
    </source>
</evidence>
<evidence type="ECO:0008006" key="4">
    <source>
        <dbReference type="Google" id="ProtNLM"/>
    </source>
</evidence>
<name>A0ABT2PCY9_9MICO</name>
<keyword evidence="1" id="KW-0732">Signal</keyword>
<feature type="signal peptide" evidence="1">
    <location>
        <begin position="1"/>
        <end position="30"/>
    </location>
</feature>
<evidence type="ECO:0000256" key="1">
    <source>
        <dbReference type="SAM" id="SignalP"/>
    </source>
</evidence>
<proteinExistence type="predicted"/>
<feature type="chain" id="PRO_5045602956" description="DUF4352 domain-containing protein" evidence="1">
    <location>
        <begin position="31"/>
        <end position="195"/>
    </location>
</feature>
<reference evidence="2 3" key="1">
    <citation type="journal article" date="2024" name="Int. J. Syst. Evol. Microbiol.">
        <title>Microbacterium memoriense sp. nov., a member of the Actinomycetota from marine beach sediment of the north coast of Portugal.</title>
        <authorList>
            <person name="Santos J.D.N.D."/>
            <person name="Klimek D."/>
            <person name="Calusinska M."/>
            <person name="Lobo-da-Cunha A."/>
            <person name="Catita J."/>
            <person name="Goncalves H."/>
            <person name="Gonzalez I."/>
            <person name="Lage O.M."/>
        </authorList>
    </citation>
    <scope>NUCLEOTIDE SEQUENCE [LARGE SCALE GENOMIC DNA]</scope>
    <source>
        <strain evidence="2 3">PMIC_1C1B</strain>
    </source>
</reference>
<evidence type="ECO:0000313" key="3">
    <source>
        <dbReference type="Proteomes" id="UP001300496"/>
    </source>
</evidence>
<sequence length="195" mass="20569">MPTKWFAAIGTGLFLAATAAFGGLAPVAVAEPTLPELTAGDVHTSAQLKVTVERAVLIDSLQGSGVTPDSDRGERLLVVLAQVENLWDRPLSSAGSESFLQAVLREGDSRPAGAVVREDDQTSPLWLQPNVPALLVYTWAVGPDDYHEGENLTLVVQDAALITGQLLYTGEDWGDYAPAATVTVPLEDAGSESDE</sequence>
<accession>A0ABT2PCY9</accession>
<dbReference type="Proteomes" id="UP001300496">
    <property type="component" value="Unassembled WGS sequence"/>
</dbReference>
<dbReference type="RefSeq" id="WP_261607007.1">
    <property type="nucleotide sequence ID" value="NZ_JAODOR010000010.1"/>
</dbReference>
<gene>
    <name evidence="2" type="ORF">N4R40_08890</name>
</gene>
<dbReference type="EMBL" id="JAODOR010000010">
    <property type="protein sequence ID" value="MCT9002477.1"/>
    <property type="molecule type" value="Genomic_DNA"/>
</dbReference>